<dbReference type="AlphaFoldDB" id="A0A2R4MA96"/>
<evidence type="ECO:0000313" key="2">
    <source>
        <dbReference type="EMBL" id="AVX02864.1"/>
    </source>
</evidence>
<organism evidence="2 3">
    <name type="scientific">Maritalea myrionectae</name>
    <dbReference type="NCBI Taxonomy" id="454601"/>
    <lineage>
        <taxon>Bacteria</taxon>
        <taxon>Pseudomonadati</taxon>
        <taxon>Pseudomonadota</taxon>
        <taxon>Alphaproteobacteria</taxon>
        <taxon>Hyphomicrobiales</taxon>
        <taxon>Devosiaceae</taxon>
        <taxon>Maritalea</taxon>
    </lineage>
</organism>
<dbReference type="InterPro" id="IPR015947">
    <property type="entry name" value="PUA-like_sf"/>
</dbReference>
<dbReference type="PROSITE" id="PS51787">
    <property type="entry name" value="LON_N"/>
    <property type="match status" value="1"/>
</dbReference>
<keyword evidence="3" id="KW-1185">Reference proteome</keyword>
<dbReference type="InterPro" id="IPR003111">
    <property type="entry name" value="Lon_prtase_N"/>
</dbReference>
<dbReference type="Pfam" id="PF02190">
    <property type="entry name" value="LON_substr_bdg"/>
    <property type="match status" value="1"/>
</dbReference>
<dbReference type="InterPro" id="IPR046336">
    <property type="entry name" value="Lon_prtase_N_sf"/>
</dbReference>
<proteinExistence type="predicted"/>
<dbReference type="EMBL" id="CP021330">
    <property type="protein sequence ID" value="AVX02864.1"/>
    <property type="molecule type" value="Genomic_DNA"/>
</dbReference>
<gene>
    <name evidence="2" type="ORF">MXMO3_00316</name>
</gene>
<accession>A0A2R4MA96</accession>
<evidence type="ECO:0000313" key="3">
    <source>
        <dbReference type="Proteomes" id="UP000258927"/>
    </source>
</evidence>
<dbReference type="Proteomes" id="UP000258927">
    <property type="component" value="Chromosome"/>
</dbReference>
<dbReference type="STRING" id="1122213.GCA_000423365_03028"/>
<dbReference type="Gene3D" id="2.30.130.40">
    <property type="entry name" value="LON domain-like"/>
    <property type="match status" value="1"/>
</dbReference>
<evidence type="ECO:0000259" key="1">
    <source>
        <dbReference type="PROSITE" id="PS51787"/>
    </source>
</evidence>
<dbReference type="RefSeq" id="WP_117394723.1">
    <property type="nucleotide sequence ID" value="NZ_CP021330.1"/>
</dbReference>
<protein>
    <recommendedName>
        <fullName evidence="1">Lon N-terminal domain-containing protein</fullName>
    </recommendedName>
</protein>
<dbReference type="KEGG" id="mmyr:MXMO3_00316"/>
<sequence>MPLPSPIPIFPLEGLLLFPRAVLPLHIFEPRYVAMVDAALKADRHIGVIQPALDDKDALSAVGTLGRISHFEELPQNRYMIGLTGISRFNLVQEIEDLSDMPYRVADVSYKSFSDDLEMPEDLSELDRKRFEKVLKNYAKFAEFELDWSEIKDTDTEDLVNSCVMASPYQPRERQALLEAATLKERAEMLMALAEVEMSRSDPTQTMQ</sequence>
<dbReference type="SMART" id="SM00464">
    <property type="entry name" value="LON"/>
    <property type="match status" value="1"/>
</dbReference>
<dbReference type="PANTHER" id="PTHR46732:SF8">
    <property type="entry name" value="ATP-DEPENDENT PROTEASE LA (LON) DOMAIN PROTEIN"/>
    <property type="match status" value="1"/>
</dbReference>
<dbReference type="PANTHER" id="PTHR46732">
    <property type="entry name" value="ATP-DEPENDENT PROTEASE LA (LON) DOMAIN PROTEIN"/>
    <property type="match status" value="1"/>
</dbReference>
<feature type="domain" description="Lon N-terminal" evidence="1">
    <location>
        <begin position="7"/>
        <end position="198"/>
    </location>
</feature>
<dbReference type="SUPFAM" id="SSF88697">
    <property type="entry name" value="PUA domain-like"/>
    <property type="match status" value="1"/>
</dbReference>
<name>A0A2R4MA96_9HYPH</name>
<reference evidence="2 3" key="1">
    <citation type="submission" date="2017-05" db="EMBL/GenBank/DDBJ databases">
        <title>Genome Analysis of Maritalea myrionectae HL2708#5.</title>
        <authorList>
            <consortium name="Cotde Inc.-PKNU"/>
            <person name="Jang D."/>
            <person name="Oh H.-M."/>
        </authorList>
    </citation>
    <scope>NUCLEOTIDE SEQUENCE [LARGE SCALE GENOMIC DNA]</scope>
    <source>
        <strain evidence="2 3">HL2708#5</strain>
    </source>
</reference>